<evidence type="ECO:0000256" key="1">
    <source>
        <dbReference type="PIRSR" id="PIRSR600760-2"/>
    </source>
</evidence>
<dbReference type="RefSeq" id="WP_092168569.1">
    <property type="nucleotide sequence ID" value="NZ_FNZH01000001.1"/>
</dbReference>
<dbReference type="SUPFAM" id="SSF56655">
    <property type="entry name" value="Carbohydrate phosphatase"/>
    <property type="match status" value="1"/>
</dbReference>
<feature type="binding site" evidence="1">
    <location>
        <position position="400"/>
    </location>
    <ligand>
        <name>Mg(2+)</name>
        <dbReference type="ChEBI" id="CHEBI:18420"/>
        <label>1</label>
        <note>catalytic</note>
    </ligand>
</feature>
<comment type="cofactor">
    <cofactor evidence="1">
        <name>Mg(2+)</name>
        <dbReference type="ChEBI" id="CHEBI:18420"/>
    </cofactor>
</comment>
<dbReference type="Proteomes" id="UP000199403">
    <property type="component" value="Unassembled WGS sequence"/>
</dbReference>
<protein>
    <submittedName>
        <fullName evidence="2">Inositol monophosphatase family protein</fullName>
    </submittedName>
</protein>
<dbReference type="Gene3D" id="3.30.540.10">
    <property type="entry name" value="Fructose-1,6-Bisphosphatase, subunit A, domain 1"/>
    <property type="match status" value="1"/>
</dbReference>
<dbReference type="InterPro" id="IPR000760">
    <property type="entry name" value="Inositol_monophosphatase-like"/>
</dbReference>
<organism evidence="2 3">
    <name type="scientific">Cyclobacterium xiamenense</name>
    <dbReference type="NCBI Taxonomy" id="1297121"/>
    <lineage>
        <taxon>Bacteria</taxon>
        <taxon>Pseudomonadati</taxon>
        <taxon>Bacteroidota</taxon>
        <taxon>Cytophagia</taxon>
        <taxon>Cytophagales</taxon>
        <taxon>Cyclobacteriaceae</taxon>
        <taxon>Cyclobacterium</taxon>
    </lineage>
</organism>
<dbReference type="GO" id="GO:0006020">
    <property type="term" value="P:inositol metabolic process"/>
    <property type="evidence" value="ECO:0007669"/>
    <property type="project" value="TreeGrafter"/>
</dbReference>
<dbReference type="Pfam" id="PF00459">
    <property type="entry name" value="Inositol_P"/>
    <property type="match status" value="1"/>
</dbReference>
<dbReference type="PANTHER" id="PTHR20854">
    <property type="entry name" value="INOSITOL MONOPHOSPHATASE"/>
    <property type="match status" value="1"/>
</dbReference>
<dbReference type="STRING" id="1416801.SAMN05192553_101332"/>
<reference evidence="3" key="1">
    <citation type="submission" date="2016-10" db="EMBL/GenBank/DDBJ databases">
        <authorList>
            <person name="Varghese N."/>
            <person name="Submissions S."/>
        </authorList>
    </citation>
    <scope>NUCLEOTIDE SEQUENCE [LARGE SCALE GENOMIC DNA]</scope>
    <source>
        <strain evidence="3">IBRC-M 10761</strain>
    </source>
</reference>
<evidence type="ECO:0000313" key="3">
    <source>
        <dbReference type="Proteomes" id="UP000199403"/>
    </source>
</evidence>
<keyword evidence="1" id="KW-0460">Magnesium</keyword>
<keyword evidence="1" id="KW-0479">Metal-binding</keyword>
<gene>
    <name evidence="2" type="ORF">SAMN05192553_101332</name>
</gene>
<dbReference type="EMBL" id="FNZH01000001">
    <property type="protein sequence ID" value="SEI79826.1"/>
    <property type="molecule type" value="Genomic_DNA"/>
</dbReference>
<proteinExistence type="predicted"/>
<dbReference type="AlphaFoldDB" id="A0A1H6TKI6"/>
<feature type="binding site" evidence="1">
    <location>
        <position position="254"/>
    </location>
    <ligand>
        <name>Mg(2+)</name>
        <dbReference type="ChEBI" id="CHEBI:18420"/>
        <label>1</label>
        <note>catalytic</note>
    </ligand>
</feature>
<sequence>MSPANILLINLFYLVMYKKLLPVNMEGTVKSHLKQMIAKGNTIELLNFFKKHQHDLFTPISLRKFQALIEKIKQNNEAHRRARHPDKLKPSYVGPLGELVDLVEAMDEIKLQNFYTPIEKEGNDTTLEQKITALGLWDSLVTCAREAAVASGITAMAFYNGSWSPTKDVGPHLGNSSTNADVAATVSLLRAVDAKLPQICRQLGCEDLQYFAEETSSPTKSMVEKQVGPSLKSRIKGEREFFSPKTNTIRVIADAIDGTGNFKKGFPIFCSAVAIIVNNTPRVSAIYDPVQHIVYTGLLAGIPKERDPLNTANKWHVSIGLKIPVLPIAGNRRLSEEHVGIHFTRSKHNEQSLKEMIGLIEHLVAASSGVYAVNSGVFSLAEVARGALGGFINNKTNPWDVTAGEVLIKATGGQVTDFGQKPIDYTRPGPVSVIAAPNRQLYDELWQIVERKTAR</sequence>
<dbReference type="GO" id="GO:0007165">
    <property type="term" value="P:signal transduction"/>
    <property type="evidence" value="ECO:0007669"/>
    <property type="project" value="TreeGrafter"/>
</dbReference>
<name>A0A1H6TKI6_9BACT</name>
<keyword evidence="3" id="KW-1185">Reference proteome</keyword>
<feature type="binding site" evidence="1">
    <location>
        <position position="256"/>
    </location>
    <ligand>
        <name>Mg(2+)</name>
        <dbReference type="ChEBI" id="CHEBI:18420"/>
        <label>1</label>
        <note>catalytic</note>
    </ligand>
</feature>
<dbReference type="Gene3D" id="3.40.190.80">
    <property type="match status" value="1"/>
</dbReference>
<feature type="binding site" evidence="1">
    <location>
        <position position="257"/>
    </location>
    <ligand>
        <name>Mg(2+)</name>
        <dbReference type="ChEBI" id="CHEBI:18420"/>
        <label>1</label>
        <note>catalytic</note>
    </ligand>
</feature>
<feature type="binding site" evidence="1">
    <location>
        <position position="213"/>
    </location>
    <ligand>
        <name>Mg(2+)</name>
        <dbReference type="ChEBI" id="CHEBI:18420"/>
        <label>1</label>
        <note>catalytic</note>
    </ligand>
</feature>
<dbReference type="OrthoDB" id="9772456at2"/>
<dbReference type="GO" id="GO:0008934">
    <property type="term" value="F:inositol monophosphate 1-phosphatase activity"/>
    <property type="evidence" value="ECO:0007669"/>
    <property type="project" value="TreeGrafter"/>
</dbReference>
<dbReference type="PANTHER" id="PTHR20854:SF4">
    <property type="entry name" value="INOSITOL-1-MONOPHOSPHATASE-RELATED"/>
    <property type="match status" value="1"/>
</dbReference>
<accession>A0A1H6TKI6</accession>
<evidence type="ECO:0000313" key="2">
    <source>
        <dbReference type="EMBL" id="SEI79826.1"/>
    </source>
</evidence>
<dbReference type="GO" id="GO:0046872">
    <property type="term" value="F:metal ion binding"/>
    <property type="evidence" value="ECO:0007669"/>
    <property type="project" value="UniProtKB-KW"/>
</dbReference>